<dbReference type="EMBL" id="MOXD01000001">
    <property type="protein sequence ID" value="OMQ27270.1"/>
    <property type="molecule type" value="Genomic_DNA"/>
</dbReference>
<dbReference type="PRINTS" id="PR00149">
    <property type="entry name" value="FUMRATELYASE"/>
</dbReference>
<comment type="similarity">
    <text evidence="1">Belongs to the class-II fumarase/aspartase family.</text>
</comment>
<dbReference type="Pfam" id="PF10397">
    <property type="entry name" value="ADSL_C"/>
    <property type="match status" value="1"/>
</dbReference>
<dbReference type="Gene3D" id="1.10.40.30">
    <property type="entry name" value="Fumarase/aspartase (C-terminal domain)"/>
    <property type="match status" value="1"/>
</dbReference>
<evidence type="ECO:0000313" key="4">
    <source>
        <dbReference type="EMBL" id="OMQ27270.1"/>
    </source>
</evidence>
<comment type="caution">
    <text evidence="4">The sequence shown here is derived from an EMBL/GenBank/DDBJ whole genome shotgun (WGS) entry which is preliminary data.</text>
</comment>
<dbReference type="STRING" id="2034155.BMI79_02790"/>
<dbReference type="NCBIfam" id="TIGR02426">
    <property type="entry name" value="protocat_pcaB"/>
    <property type="match status" value="1"/>
</dbReference>
<dbReference type="OrthoDB" id="9768878at2"/>
<dbReference type="Pfam" id="PF00206">
    <property type="entry name" value="Lyase_1"/>
    <property type="match status" value="1"/>
</dbReference>
<dbReference type="PANTHER" id="PTHR43172:SF2">
    <property type="entry name" value="ADENYLOSUCCINATE LYASE C-TERMINAL DOMAIN-CONTAINING PROTEIN"/>
    <property type="match status" value="1"/>
</dbReference>
<keyword evidence="5" id="KW-1185">Reference proteome</keyword>
<dbReference type="SUPFAM" id="SSF48557">
    <property type="entry name" value="L-aspartase-like"/>
    <property type="match status" value="1"/>
</dbReference>
<organism evidence="4 5">
    <name type="scientific">Serratia oryzae</name>
    <dbReference type="NCBI Taxonomy" id="2034155"/>
    <lineage>
        <taxon>Bacteria</taxon>
        <taxon>Pseudomonadati</taxon>
        <taxon>Pseudomonadota</taxon>
        <taxon>Gammaproteobacteria</taxon>
        <taxon>Enterobacterales</taxon>
        <taxon>Yersiniaceae</taxon>
        <taxon>Serratia</taxon>
    </lineage>
</organism>
<dbReference type="NCBIfam" id="NF006554">
    <property type="entry name" value="PRK09053.1"/>
    <property type="match status" value="1"/>
</dbReference>
<dbReference type="CDD" id="cd01597">
    <property type="entry name" value="pCLME"/>
    <property type="match status" value="1"/>
</dbReference>
<dbReference type="InterPro" id="IPR020557">
    <property type="entry name" value="Fumarate_lyase_CS"/>
</dbReference>
<keyword evidence="4" id="KW-0413">Isomerase</keyword>
<evidence type="ECO:0000313" key="5">
    <source>
        <dbReference type="Proteomes" id="UP000216021"/>
    </source>
</evidence>
<dbReference type="Proteomes" id="UP000216021">
    <property type="component" value="Unassembled WGS sequence"/>
</dbReference>
<accession>A0A1S8CQU4</accession>
<gene>
    <name evidence="4" type="ORF">BMI79_02790</name>
</gene>
<evidence type="ECO:0000256" key="1">
    <source>
        <dbReference type="ARBA" id="ARBA00034772"/>
    </source>
</evidence>
<dbReference type="AlphaFoldDB" id="A0A1S8CQU4"/>
<dbReference type="InterPro" id="IPR019468">
    <property type="entry name" value="AdenyloSucc_lyase_C"/>
</dbReference>
<name>A0A1S8CQU4_9GAMM</name>
<dbReference type="InterPro" id="IPR022761">
    <property type="entry name" value="Fumarate_lyase_N"/>
</dbReference>
<proteinExistence type="inferred from homology"/>
<dbReference type="PRINTS" id="PR00145">
    <property type="entry name" value="ARGSUCLYASE"/>
</dbReference>
<dbReference type="InterPro" id="IPR008948">
    <property type="entry name" value="L-Aspartase-like"/>
</dbReference>
<dbReference type="SMART" id="SM00998">
    <property type="entry name" value="ADSL_C"/>
    <property type="match status" value="1"/>
</dbReference>
<dbReference type="PANTHER" id="PTHR43172">
    <property type="entry name" value="ADENYLOSUCCINATE LYASE"/>
    <property type="match status" value="1"/>
</dbReference>
<dbReference type="GO" id="GO:0019619">
    <property type="term" value="P:3,4-dihydroxybenzoate catabolic process"/>
    <property type="evidence" value="ECO:0007669"/>
    <property type="project" value="InterPro"/>
</dbReference>
<dbReference type="PROSITE" id="PS00163">
    <property type="entry name" value="FUMARATE_LYASES"/>
    <property type="match status" value="1"/>
</dbReference>
<sequence length="457" mass="48786">MELLTPLLRPSAVNHCFSDAAVLQGMLDFEAALAQAQAEAGVIPRSAAETIARCCQSELLDAGAVAAAAAQAGNLAIPLVRQLTARVAEQDAQAARFVHWGATSQDAIDTGLVLQLRGALAQTDRQLTQLMTVLVQQIDRHGVTLMVGRTWMQQALPTTLGLKLAGTLDALLRYRQRLQQMLPRVLVLQFGGAAGTLNSLGTKGKAVSALLAQRLQLTEADTPWHSQRDRLLEVAGWYAGLAGTLGKLARDISLLCQTEIAEVAEPQAEGRGGSSTMPHKRNPVSCAVILAAAMRAPALVSGLYQAMLQEHERGLGGWHAEWESLPELMMLSAGALAASVPLIDGLQVFPARMADNLALTGGLILAEAVTMALGEQMGRQNAHRHIEQACQHAQAANLPLLAVLEQDEQVLKWLDRQQLAELLDPANALGSASVFIQQVLARAKAAHQSLFTTEEQS</sequence>
<dbReference type="GO" id="GO:0047472">
    <property type="term" value="F:3-carboxy-cis,cis-muconate cycloisomerase activity"/>
    <property type="evidence" value="ECO:0007669"/>
    <property type="project" value="UniProtKB-UniRule"/>
</dbReference>
<dbReference type="GO" id="GO:0016829">
    <property type="term" value="F:lyase activity"/>
    <property type="evidence" value="ECO:0007669"/>
    <property type="project" value="UniProtKB-ARBA"/>
</dbReference>
<dbReference type="EC" id="5.5.1.2" evidence="2"/>
<feature type="domain" description="Adenylosuccinate lyase C-terminal" evidence="3">
    <location>
        <begin position="361"/>
        <end position="440"/>
    </location>
</feature>
<evidence type="ECO:0000259" key="3">
    <source>
        <dbReference type="SMART" id="SM00998"/>
    </source>
</evidence>
<reference evidence="4 5" key="1">
    <citation type="submission" date="2016-11" db="EMBL/GenBank/DDBJ databases">
        <title>Rahnella oryzae sp. nov., isolated from rice root.</title>
        <authorList>
            <person name="Zhang X.-X."/>
            <person name="Zhang J."/>
        </authorList>
    </citation>
    <scope>NUCLEOTIDE SEQUENCE [LARGE SCALE GENOMIC DNA]</scope>
    <source>
        <strain evidence="4 5">J11-6</strain>
    </source>
</reference>
<dbReference type="RefSeq" id="WP_076940305.1">
    <property type="nucleotide sequence ID" value="NZ_MOXD01000001.1"/>
</dbReference>
<evidence type="ECO:0000256" key="2">
    <source>
        <dbReference type="NCBIfam" id="TIGR02426"/>
    </source>
</evidence>
<dbReference type="InterPro" id="IPR012789">
    <property type="entry name" value="Protocat_PcaB-like"/>
</dbReference>
<protein>
    <recommendedName>
        <fullName evidence="2">3-carboxy-cis,cis-muconate cycloisomerase</fullName>
        <ecNumber evidence="2">5.5.1.2</ecNumber>
    </recommendedName>
</protein>
<dbReference type="InterPro" id="IPR000362">
    <property type="entry name" value="Fumarate_lyase_fam"/>
</dbReference>
<dbReference type="Gene3D" id="1.20.200.10">
    <property type="entry name" value="Fumarase/aspartase (Central domain)"/>
    <property type="match status" value="1"/>
</dbReference>